<proteinExistence type="predicted"/>
<reference evidence="1 2" key="1">
    <citation type="journal article" date="2008" name="Appl. Environ. Microbiol.">
        <title>Hydrogenomics of the extremely thermophilic bacterium Caldicellulosiruptor saccharolyticus.</title>
        <authorList>
            <person name="van de Werken H.J."/>
            <person name="Verhaart M.R."/>
            <person name="VanFossen A.L."/>
            <person name="Willquist K."/>
            <person name="Lewis D.L."/>
            <person name="Nichols J.D."/>
            <person name="Goorissen H.P."/>
            <person name="Mongodin E.F."/>
            <person name="Nelson K.E."/>
            <person name="van Niel E.W."/>
            <person name="Stams A.J."/>
            <person name="Ward D.E."/>
            <person name="de Vos W.M."/>
            <person name="van der Oost J."/>
            <person name="Kelly R.M."/>
            <person name="Kengen S.W."/>
        </authorList>
    </citation>
    <scope>NUCLEOTIDE SEQUENCE [LARGE SCALE GENOMIC DNA]</scope>
    <source>
        <strain evidence="2">ATCC 43494 / DSM 8903 / Tp8T 6331</strain>
    </source>
</reference>
<evidence type="ECO:0000313" key="2">
    <source>
        <dbReference type="Proteomes" id="UP000000256"/>
    </source>
</evidence>
<dbReference type="EMBL" id="CP000679">
    <property type="protein sequence ID" value="ABP67000.2"/>
    <property type="molecule type" value="Genomic_DNA"/>
</dbReference>
<evidence type="ECO:0000313" key="1">
    <source>
        <dbReference type="EMBL" id="ABP67000.2"/>
    </source>
</evidence>
<dbReference type="HOGENOM" id="CLU_2647700_0_0_9"/>
<gene>
    <name evidence="1" type="ordered locus">Csac_1398</name>
</gene>
<name>A4XJB5_CALS8</name>
<organism evidence="1 2">
    <name type="scientific">Caldicellulosiruptor saccharolyticus (strain ATCC 43494 / DSM 8903 / Tp8T 6331)</name>
    <dbReference type="NCBI Taxonomy" id="351627"/>
    <lineage>
        <taxon>Bacteria</taxon>
        <taxon>Bacillati</taxon>
        <taxon>Bacillota</taxon>
        <taxon>Bacillota incertae sedis</taxon>
        <taxon>Caldicellulosiruptorales</taxon>
        <taxon>Caldicellulosiruptoraceae</taxon>
        <taxon>Caldicellulosiruptor</taxon>
    </lineage>
</organism>
<accession>A4XJB5</accession>
<keyword evidence="2" id="KW-1185">Reference proteome</keyword>
<dbReference type="STRING" id="351627.Csac_1398"/>
<dbReference type="OrthoDB" id="9963823at2"/>
<sequence>MKSKKIAILLSEEEILLLLSFFTTDLSFMPLDNSDFAKDITRIINRLATSVGVELKFENGRITEAKKDGRTFFRAI</sequence>
<dbReference type="AlphaFoldDB" id="A4XJB5"/>
<dbReference type="RefSeq" id="WP_011916935.1">
    <property type="nucleotide sequence ID" value="NC_009437.1"/>
</dbReference>
<dbReference type="Proteomes" id="UP000000256">
    <property type="component" value="Chromosome"/>
</dbReference>
<protein>
    <submittedName>
        <fullName evidence="1">Uncharacterized protein</fullName>
    </submittedName>
</protein>
<dbReference type="KEGG" id="csc:Csac_1398"/>